<dbReference type="GO" id="GO:0008380">
    <property type="term" value="P:RNA splicing"/>
    <property type="evidence" value="ECO:0007669"/>
    <property type="project" value="UniProtKB-KW"/>
</dbReference>
<evidence type="ECO:0000259" key="7">
    <source>
        <dbReference type="SMART" id="SM00543"/>
    </source>
</evidence>
<evidence type="ECO:0000313" key="9">
    <source>
        <dbReference type="Proteomes" id="UP000193922"/>
    </source>
</evidence>
<dbReference type="Pfam" id="PF09090">
    <property type="entry name" value="MIF4G_like_2"/>
    <property type="match status" value="1"/>
</dbReference>
<dbReference type="SUPFAM" id="SSF48371">
    <property type="entry name" value="ARM repeat"/>
    <property type="match status" value="3"/>
</dbReference>
<dbReference type="RefSeq" id="XP_040743875.1">
    <property type="nucleotide sequence ID" value="XM_040883593.1"/>
</dbReference>
<dbReference type="PANTHER" id="PTHR12412:SF2">
    <property type="entry name" value="NUCLEAR CAP-BINDING PROTEIN SUBUNIT 1"/>
    <property type="match status" value="1"/>
</dbReference>
<dbReference type="EMBL" id="MCFD01000006">
    <property type="protein sequence ID" value="ORX70237.1"/>
    <property type="molecule type" value="Genomic_DNA"/>
</dbReference>
<keyword evidence="3" id="KW-0507">mRNA processing</keyword>
<dbReference type="GO" id="GO:0003729">
    <property type="term" value="F:mRNA binding"/>
    <property type="evidence" value="ECO:0007669"/>
    <property type="project" value="TreeGrafter"/>
</dbReference>
<dbReference type="OrthoDB" id="10252707at2759"/>
<feature type="compositionally biased region" description="Basic and acidic residues" evidence="6">
    <location>
        <begin position="16"/>
        <end position="26"/>
    </location>
</feature>
<reference evidence="8 9" key="1">
    <citation type="submission" date="2016-07" db="EMBL/GenBank/DDBJ databases">
        <title>Pervasive Adenine N6-methylation of Active Genes in Fungi.</title>
        <authorList>
            <consortium name="DOE Joint Genome Institute"/>
            <person name="Mondo S.J."/>
            <person name="Dannebaum R.O."/>
            <person name="Kuo R.C."/>
            <person name="Labutti K."/>
            <person name="Haridas S."/>
            <person name="Kuo A."/>
            <person name="Salamov A."/>
            <person name="Ahrendt S.R."/>
            <person name="Lipzen A."/>
            <person name="Sullivan W."/>
            <person name="Andreopoulos W.B."/>
            <person name="Clum A."/>
            <person name="Lindquist E."/>
            <person name="Daum C."/>
            <person name="Ramamoorthy G.K."/>
            <person name="Gryganskyi A."/>
            <person name="Culley D."/>
            <person name="Magnuson J.K."/>
            <person name="James T.Y."/>
            <person name="O'Malley M.A."/>
            <person name="Stajich J.E."/>
            <person name="Spatafora J.W."/>
            <person name="Visel A."/>
            <person name="Grigoriev I.V."/>
        </authorList>
    </citation>
    <scope>NUCLEOTIDE SEQUENCE [LARGE SCALE GENOMIC DNA]</scope>
    <source>
        <strain evidence="8 9">ATCC 12442</strain>
    </source>
</reference>
<evidence type="ECO:0000256" key="3">
    <source>
        <dbReference type="ARBA" id="ARBA00022664"/>
    </source>
</evidence>
<dbReference type="GO" id="GO:0005634">
    <property type="term" value="C:nucleus"/>
    <property type="evidence" value="ECO:0007669"/>
    <property type="project" value="UniProtKB-SubCell"/>
</dbReference>
<keyword evidence="9" id="KW-1185">Reference proteome</keyword>
<accession>A0A1Y1W9M0</accession>
<dbReference type="GO" id="GO:0005846">
    <property type="term" value="C:nuclear cap binding complex"/>
    <property type="evidence" value="ECO:0007669"/>
    <property type="project" value="InterPro"/>
</dbReference>
<sequence length="821" mass="91974">MDFSGRLGGRPRGRGPRGDVDEFGRDRRSRPHNRKPYERPGRGGRGHSAGIPIQDESRDIEKRLSSLIIKVGDKNLPTMQNNLDALSVVLEKDYVKHEATVMKTIRQCILELPWKVSVYTTLVGLLNAKNSETGKRVVAMMHGVLKKNLEAGDWASVKVLMRFFALLVNTNAIAPGTLVAMLDAFLQPVIEAGGSGVVVSARNNCFVYIVMSTLLWAGGALKETAAADLERISAIVGKYVEQLSESSKNNTITTVLHDAPANGTNVLPYLLDVLQAMASSNWEVSIVVAAYEPFLNDFSSATSHELPLLEMPVDLAPSKYYTPSQLVQLVPSPAEQAVNKYLLQDFISDTVMQLEGNRKDCAKYLMQIHELCNEGVVTTITSQASPDEADPQSALVFEYLVSEVLFSFLLQLPTGLYREMYYTSLAIELRKAEPQIYPAVFSTTVENVFERLVNMDVECLNRLSNWLAVYISNFGFQWDWDKWEAVAEDEAGTPKRCFLEETLLKIIRLSYLDRVKQLLPESCQTLIPARVPTQNFKFTVQAMDERTRAVSVAVGVCLKNKGTADQALAILDEHYTQWTDVDDAARRSLAREMLVEHVLLLGSKTFSHMLSAIERFLPALQKFGDTAEAKLQIAKVTEDFWLRNHQFFAITIDKLFNYRVIDPSTIVELVFDASHVGKWHRFHYWEILQNTVNKVNIRIAQLQDRLEAARQPAAGDDGLAGDGMVDTEAVGQIEASLAQMVQEQRDVVVLAIQRFVQLLGSEQGTASAVDRAWLMGRFKEFVRSYRYQVAEAATTLENIVFTPDVSDELRQVYTDVRAITL</sequence>
<dbReference type="InterPro" id="IPR003890">
    <property type="entry name" value="MIF4G-like_typ-3"/>
</dbReference>
<proteinExistence type="inferred from homology"/>
<evidence type="ECO:0000256" key="5">
    <source>
        <dbReference type="ARBA" id="ARBA00023242"/>
    </source>
</evidence>
<evidence type="ECO:0000313" key="8">
    <source>
        <dbReference type="EMBL" id="ORX70237.1"/>
    </source>
</evidence>
<evidence type="ECO:0000256" key="1">
    <source>
        <dbReference type="ARBA" id="ARBA00004123"/>
    </source>
</evidence>
<name>A0A1Y1W9M0_9FUNG</name>
<gene>
    <name evidence="8" type="ORF">DL89DRAFT_154260</name>
</gene>
<dbReference type="AlphaFoldDB" id="A0A1Y1W9M0"/>
<evidence type="ECO:0000256" key="2">
    <source>
        <dbReference type="ARBA" id="ARBA00007413"/>
    </source>
</evidence>
<dbReference type="PANTHER" id="PTHR12412">
    <property type="entry name" value="CAP BINDING PROTEIN"/>
    <property type="match status" value="1"/>
</dbReference>
<evidence type="ECO:0000256" key="6">
    <source>
        <dbReference type="SAM" id="MobiDB-lite"/>
    </source>
</evidence>
<dbReference type="InterPro" id="IPR016024">
    <property type="entry name" value="ARM-type_fold"/>
</dbReference>
<dbReference type="Pfam" id="PF09088">
    <property type="entry name" value="MIF4G_like"/>
    <property type="match status" value="1"/>
</dbReference>
<comment type="similarity">
    <text evidence="2">Belongs to the NCBP1 family.</text>
</comment>
<dbReference type="GO" id="GO:0006397">
    <property type="term" value="P:mRNA processing"/>
    <property type="evidence" value="ECO:0007669"/>
    <property type="project" value="UniProtKB-KW"/>
</dbReference>
<dbReference type="InterPro" id="IPR015174">
    <property type="entry name" value="MIF4G-like_typ-2"/>
</dbReference>
<dbReference type="Gene3D" id="1.25.40.180">
    <property type="match status" value="3"/>
</dbReference>
<feature type="domain" description="MIF4G" evidence="7">
    <location>
        <begin position="61"/>
        <end position="281"/>
    </location>
</feature>
<dbReference type="STRING" id="61395.A0A1Y1W9M0"/>
<feature type="region of interest" description="Disordered" evidence="6">
    <location>
        <begin position="1"/>
        <end position="56"/>
    </location>
</feature>
<dbReference type="GO" id="GO:0000339">
    <property type="term" value="F:RNA cap binding"/>
    <property type="evidence" value="ECO:0007669"/>
    <property type="project" value="InterPro"/>
</dbReference>
<dbReference type="Pfam" id="PF02854">
    <property type="entry name" value="MIF4G"/>
    <property type="match status" value="1"/>
</dbReference>
<dbReference type="InterPro" id="IPR027159">
    <property type="entry name" value="CBP80"/>
</dbReference>
<dbReference type="GO" id="GO:0006406">
    <property type="term" value="P:mRNA export from nucleus"/>
    <property type="evidence" value="ECO:0007669"/>
    <property type="project" value="InterPro"/>
</dbReference>
<protein>
    <submittedName>
        <fullName evidence="8">ARM repeat-containing protein</fullName>
    </submittedName>
</protein>
<keyword evidence="4" id="KW-0508">mRNA splicing</keyword>
<comment type="caution">
    <text evidence="8">The sequence shown here is derived from an EMBL/GenBank/DDBJ whole genome shotgun (WGS) entry which is preliminary data.</text>
</comment>
<evidence type="ECO:0000256" key="4">
    <source>
        <dbReference type="ARBA" id="ARBA00023187"/>
    </source>
</evidence>
<dbReference type="GeneID" id="63800241"/>
<dbReference type="SMART" id="SM00543">
    <property type="entry name" value="MIF4G"/>
    <property type="match status" value="1"/>
</dbReference>
<dbReference type="GO" id="GO:0000184">
    <property type="term" value="P:nuclear-transcribed mRNA catabolic process, nonsense-mediated decay"/>
    <property type="evidence" value="ECO:0007669"/>
    <property type="project" value="TreeGrafter"/>
</dbReference>
<dbReference type="InterPro" id="IPR015172">
    <property type="entry name" value="MIF4G-like_typ-1"/>
</dbReference>
<dbReference type="Proteomes" id="UP000193922">
    <property type="component" value="Unassembled WGS sequence"/>
</dbReference>
<comment type="subcellular location">
    <subcellularLocation>
        <location evidence="1">Nucleus</location>
    </subcellularLocation>
</comment>
<keyword evidence="5" id="KW-0539">Nucleus</keyword>
<organism evidence="8 9">
    <name type="scientific">Linderina pennispora</name>
    <dbReference type="NCBI Taxonomy" id="61395"/>
    <lineage>
        <taxon>Eukaryota</taxon>
        <taxon>Fungi</taxon>
        <taxon>Fungi incertae sedis</taxon>
        <taxon>Zoopagomycota</taxon>
        <taxon>Kickxellomycotina</taxon>
        <taxon>Kickxellomycetes</taxon>
        <taxon>Kickxellales</taxon>
        <taxon>Kickxellaceae</taxon>
        <taxon>Linderina</taxon>
    </lineage>
</organism>